<evidence type="ECO:0000259" key="10">
    <source>
        <dbReference type="PROSITE" id="PS50059"/>
    </source>
</evidence>
<evidence type="ECO:0000256" key="9">
    <source>
        <dbReference type="SAM" id="SignalP"/>
    </source>
</evidence>
<dbReference type="InterPro" id="IPR046357">
    <property type="entry name" value="PPIase_dom_sf"/>
</dbReference>
<dbReference type="Pfam" id="PF01346">
    <property type="entry name" value="FKBP_N"/>
    <property type="match status" value="1"/>
</dbReference>
<name>A0ABT7VRN0_9GAMM</name>
<dbReference type="PANTHER" id="PTHR43811">
    <property type="entry name" value="FKBP-TYPE PEPTIDYL-PROLYL CIS-TRANS ISOMERASE FKPA"/>
    <property type="match status" value="1"/>
</dbReference>
<reference evidence="11" key="1">
    <citation type="submission" date="2023-06" db="EMBL/GenBank/DDBJ databases">
        <title>Uncultivated large filamentous bacteria from sulfidic sediments reveal new species and different genomic features in energy metabolism and defense.</title>
        <authorList>
            <person name="Fonseca A."/>
        </authorList>
    </citation>
    <scope>NUCLEOTIDE SEQUENCE</scope>
    <source>
        <strain evidence="11">HSG4</strain>
    </source>
</reference>
<dbReference type="InterPro" id="IPR000774">
    <property type="entry name" value="PPIase_FKBP_N"/>
</dbReference>
<keyword evidence="3 9" id="KW-0732">Signal</keyword>
<evidence type="ECO:0000313" key="12">
    <source>
        <dbReference type="Proteomes" id="UP001171945"/>
    </source>
</evidence>
<keyword evidence="4 6" id="KW-0697">Rotamase</keyword>
<feature type="chain" id="PRO_5046665722" description="Peptidyl-prolyl cis-trans isomerase" evidence="9">
    <location>
        <begin position="21"/>
        <end position="288"/>
    </location>
</feature>
<evidence type="ECO:0000256" key="8">
    <source>
        <dbReference type="SAM" id="MobiDB-lite"/>
    </source>
</evidence>
<dbReference type="InterPro" id="IPR036944">
    <property type="entry name" value="PPIase_FKBP_N_sf"/>
</dbReference>
<feature type="region of interest" description="Disordered" evidence="8">
    <location>
        <begin position="22"/>
        <end position="77"/>
    </location>
</feature>
<dbReference type="EMBL" id="JAUCGM010000081">
    <property type="protein sequence ID" value="MDM8562188.1"/>
    <property type="molecule type" value="Genomic_DNA"/>
</dbReference>
<dbReference type="PANTHER" id="PTHR43811:SF19">
    <property type="entry name" value="39 KDA FK506-BINDING NUCLEAR PROTEIN"/>
    <property type="match status" value="1"/>
</dbReference>
<evidence type="ECO:0000256" key="5">
    <source>
        <dbReference type="ARBA" id="ARBA00023235"/>
    </source>
</evidence>
<evidence type="ECO:0000313" key="11">
    <source>
        <dbReference type="EMBL" id="MDM8562188.1"/>
    </source>
</evidence>
<dbReference type="PRINTS" id="PR01730">
    <property type="entry name" value="INFPOTNTIATR"/>
</dbReference>
<dbReference type="PROSITE" id="PS50059">
    <property type="entry name" value="FKBP_PPIASE"/>
    <property type="match status" value="1"/>
</dbReference>
<dbReference type="InterPro" id="IPR008104">
    <property type="entry name" value="INFPOTNTIATR"/>
</dbReference>
<comment type="similarity">
    <text evidence="2 7">Belongs to the FKBP-type PPIase family.</text>
</comment>
<evidence type="ECO:0000256" key="4">
    <source>
        <dbReference type="ARBA" id="ARBA00023110"/>
    </source>
</evidence>
<dbReference type="Proteomes" id="UP001171945">
    <property type="component" value="Unassembled WGS sequence"/>
</dbReference>
<gene>
    <name evidence="11" type="ORF">QUF54_02420</name>
</gene>
<proteinExistence type="inferred from homology"/>
<dbReference type="SUPFAM" id="SSF54534">
    <property type="entry name" value="FKBP-like"/>
    <property type="match status" value="1"/>
</dbReference>
<dbReference type="EC" id="5.2.1.8" evidence="7"/>
<dbReference type="Gene3D" id="1.10.287.460">
    <property type="entry name" value="Peptidyl-prolyl cis-trans isomerase, FKBP-type, N-terminal domain"/>
    <property type="match status" value="1"/>
</dbReference>
<keyword evidence="12" id="KW-1185">Reference proteome</keyword>
<evidence type="ECO:0000256" key="3">
    <source>
        <dbReference type="ARBA" id="ARBA00022729"/>
    </source>
</evidence>
<dbReference type="Gene3D" id="3.10.50.40">
    <property type="match status" value="1"/>
</dbReference>
<dbReference type="Pfam" id="PF00254">
    <property type="entry name" value="FKBP_C"/>
    <property type="match status" value="1"/>
</dbReference>
<keyword evidence="5 6" id="KW-0413">Isomerase</keyword>
<feature type="domain" description="PPIase FKBP-type" evidence="10">
    <location>
        <begin position="191"/>
        <end position="277"/>
    </location>
</feature>
<comment type="caution">
    <text evidence="11">The sequence shown here is derived from an EMBL/GenBank/DDBJ whole genome shotgun (WGS) entry which is preliminary data.</text>
</comment>
<evidence type="ECO:0000256" key="6">
    <source>
        <dbReference type="PROSITE-ProRule" id="PRU00277"/>
    </source>
</evidence>
<dbReference type="InterPro" id="IPR001179">
    <property type="entry name" value="PPIase_FKBP_dom"/>
</dbReference>
<dbReference type="GO" id="GO:0016853">
    <property type="term" value="F:isomerase activity"/>
    <property type="evidence" value="ECO:0007669"/>
    <property type="project" value="UniProtKB-KW"/>
</dbReference>
<organism evidence="11 12">
    <name type="scientific">Candidatus Marithioploca araucensis</name>
    <dbReference type="NCBI Taxonomy" id="70273"/>
    <lineage>
        <taxon>Bacteria</taxon>
        <taxon>Pseudomonadati</taxon>
        <taxon>Pseudomonadota</taxon>
        <taxon>Gammaproteobacteria</taxon>
        <taxon>Thiotrichales</taxon>
        <taxon>Thiotrichaceae</taxon>
        <taxon>Candidatus Marithioploca</taxon>
    </lineage>
</organism>
<feature type="signal peptide" evidence="9">
    <location>
        <begin position="1"/>
        <end position="20"/>
    </location>
</feature>
<accession>A0ABT7VRN0</accession>
<sequence>MKLRYIAILTLSLLMTHVSAEETPAASTEKSAEKTPAASTEKSADETPAASTEKSAEETPVADETSKKPADETSMSQTDKLSYSIGYNIGKSFKQQEMAINIEVFVKAIQDVLSDQKPILSEQEVNDVMLAFKKERFAKMAAERKQEGEKNLKEGKAFLEENAKKEGVVTLTSGLQYKVITLGTGQKPTADDKVTTHYRGTLIDGTEFDSSYKREKPATFPVKGVIAGWTEALQLMKEGAKWQLFIPSNLAYGERGSRGKIGSNATLIFEIELISIVAPKAGYRNHVS</sequence>
<comment type="catalytic activity">
    <reaction evidence="1 6 7">
        <text>[protein]-peptidylproline (omega=180) = [protein]-peptidylproline (omega=0)</text>
        <dbReference type="Rhea" id="RHEA:16237"/>
        <dbReference type="Rhea" id="RHEA-COMP:10747"/>
        <dbReference type="Rhea" id="RHEA-COMP:10748"/>
        <dbReference type="ChEBI" id="CHEBI:83833"/>
        <dbReference type="ChEBI" id="CHEBI:83834"/>
        <dbReference type="EC" id="5.2.1.8"/>
    </reaction>
</comment>
<evidence type="ECO:0000256" key="2">
    <source>
        <dbReference type="ARBA" id="ARBA00006577"/>
    </source>
</evidence>
<protein>
    <recommendedName>
        <fullName evidence="7">Peptidyl-prolyl cis-trans isomerase</fullName>
        <ecNumber evidence="7">5.2.1.8</ecNumber>
    </recommendedName>
</protein>
<evidence type="ECO:0000256" key="1">
    <source>
        <dbReference type="ARBA" id="ARBA00000971"/>
    </source>
</evidence>
<evidence type="ECO:0000256" key="7">
    <source>
        <dbReference type="RuleBase" id="RU003915"/>
    </source>
</evidence>